<name>A0A248VXL0_9BURK</name>
<dbReference type="Gene3D" id="3.40.50.1000">
    <property type="entry name" value="HAD superfamily/HAD-like"/>
    <property type="match status" value="1"/>
</dbReference>
<evidence type="ECO:0000256" key="10">
    <source>
        <dbReference type="SAM" id="Phobius"/>
    </source>
</evidence>
<feature type="transmembrane region" description="Helical" evidence="10">
    <location>
        <begin position="824"/>
        <end position="843"/>
    </location>
</feature>
<dbReference type="SFLD" id="SFLDS00003">
    <property type="entry name" value="Haloacid_Dehalogenase"/>
    <property type="match status" value="1"/>
</dbReference>
<evidence type="ECO:0000256" key="4">
    <source>
        <dbReference type="ARBA" id="ARBA00022692"/>
    </source>
</evidence>
<dbReference type="SUPFAM" id="SSF81665">
    <property type="entry name" value="Calcium ATPase, transmembrane domain M"/>
    <property type="match status" value="1"/>
</dbReference>
<evidence type="ECO:0000256" key="6">
    <source>
        <dbReference type="ARBA" id="ARBA00022840"/>
    </source>
</evidence>
<keyword evidence="12" id="KW-0614">Plasmid</keyword>
<dbReference type="Pfam" id="PF13246">
    <property type="entry name" value="Cation_ATPase"/>
    <property type="match status" value="1"/>
</dbReference>
<evidence type="ECO:0000256" key="1">
    <source>
        <dbReference type="ARBA" id="ARBA00004651"/>
    </source>
</evidence>
<dbReference type="Pfam" id="PF00690">
    <property type="entry name" value="Cation_ATPase_N"/>
    <property type="match status" value="1"/>
</dbReference>
<dbReference type="RefSeq" id="WP_095422953.1">
    <property type="nucleotide sequence ID" value="NZ_CP022991.1"/>
</dbReference>
<dbReference type="InterPro" id="IPR018303">
    <property type="entry name" value="ATPase_P-typ_P_site"/>
</dbReference>
<dbReference type="SMART" id="SM00831">
    <property type="entry name" value="Cation_ATPase_N"/>
    <property type="match status" value="1"/>
</dbReference>
<dbReference type="OrthoDB" id="9814270at2"/>
<dbReference type="EMBL" id="CP022991">
    <property type="protein sequence ID" value="ASW03120.1"/>
    <property type="molecule type" value="Genomic_DNA"/>
</dbReference>
<reference evidence="12 13" key="1">
    <citation type="submission" date="2017-08" db="EMBL/GenBank/DDBJ databases">
        <title>Identification and genetic characteristics of simultaneous BTEX- and naphthalene-degrading Paraburkholderia sp. BN5 isolated from petroleum-contaminated soil.</title>
        <authorList>
            <person name="Lee Y."/>
            <person name="Jeon C.O."/>
        </authorList>
    </citation>
    <scope>NUCLEOTIDE SEQUENCE [LARGE SCALE GENOMIC DNA]</scope>
    <source>
        <strain evidence="12 13">BN5</strain>
        <plasmid evidence="12 13">pBN1</plasmid>
    </source>
</reference>
<dbReference type="GO" id="GO:1902600">
    <property type="term" value="P:proton transmembrane transport"/>
    <property type="evidence" value="ECO:0007669"/>
    <property type="project" value="TreeGrafter"/>
</dbReference>
<dbReference type="SUPFAM" id="SSF81653">
    <property type="entry name" value="Calcium ATPase, transduction domain A"/>
    <property type="match status" value="1"/>
</dbReference>
<keyword evidence="5" id="KW-0547">Nucleotide-binding</keyword>
<dbReference type="SUPFAM" id="SSF56784">
    <property type="entry name" value="HAD-like"/>
    <property type="match status" value="1"/>
</dbReference>
<sequence>MLTPTRTISPEAEGSDKWHAMQVATIAMQLGTDCDYGLTLAEAHRRLAKDGPNEIREQRRRSVLDMLTCQFKDFMIVALLAAALVSGLIGEAADALVIVSIVLLNATVGFIQDYRAERVMASLAQLARLQATVIREGECQTVPASGIVQGDVVLLDTGSTVPVDLRLAEASGLKIAEAVLTGESLPVEKGTASLDDASLQLADRTNVAFKGTVVTYGRARGIAVATGMATELGKIAGMIEAAPVVQTPLQKRLAAFGRRLAMMILVICAIIFATGVLRGEPVLLMLLTSLSLAVAAIPEALPAVVTVMLALGARNMARHNALVRRLPAVETLGSVSWICTDKTGTLTLNEMCTTELYADGVRLPIASFDTKRPAARCLLEALALCNNVSRAAGGEVAGDPTEVALWRVAADAGFDKSALEVTSPRFLEFPFDSDRKRMTTIHRSETGFIAYTKGAPETVIERCNASLPDHGMVAVDHERVLAAAEAMAESGLRVLAVASRKWDSLPAGCNIEEIECGLTLLGLAGMRDPPRPDVRQAVAACRSAGITPVMVTGDHPVTACAIARELGILAPGDTVLTGQELSRLTNEALVAQVVHTRVFARVDPAQKIRIVEAARAHGQFVAMTGDGVNDAPALAGADIGIAMGKKGTDVARDAASIVLLDDNFATIVGAVEEGRRIFDNVRKFIRYALTCNSAEIWTIFLAPFLGLPIPLLPIHILWINLVTDGLPGLALAAEPAETGVMLRPPRPPGESIFARGMWQHIVWVGLAMAGVTLLTQAYAIHVASAHWQTMTFTVLTLSQMGHVLAIRSEQASFFARGARSNMPLVGAVLLTFALQLATIYVPMLNTVFRTTALNMTELAMCVLLSSVVFVLVELEKHLIRRGLLYR</sequence>
<keyword evidence="6" id="KW-0067">ATP-binding</keyword>
<evidence type="ECO:0000256" key="5">
    <source>
        <dbReference type="ARBA" id="ARBA00022741"/>
    </source>
</evidence>
<dbReference type="NCBIfam" id="TIGR01494">
    <property type="entry name" value="ATPase_P-type"/>
    <property type="match status" value="2"/>
</dbReference>
<dbReference type="InterPro" id="IPR006068">
    <property type="entry name" value="ATPase_P-typ_cation-transptr_C"/>
</dbReference>
<feature type="transmembrane region" description="Helical" evidence="10">
    <location>
        <begin position="761"/>
        <end position="779"/>
    </location>
</feature>
<dbReference type="GO" id="GO:0019829">
    <property type="term" value="F:ATPase-coupled monoatomic cation transmembrane transporter activity"/>
    <property type="evidence" value="ECO:0007669"/>
    <property type="project" value="TreeGrafter"/>
</dbReference>
<feature type="transmembrane region" description="Helical" evidence="10">
    <location>
        <begin position="283"/>
        <end position="311"/>
    </location>
</feature>
<gene>
    <name evidence="12" type="ORF">CJU94_33345</name>
</gene>
<dbReference type="InterPro" id="IPR044492">
    <property type="entry name" value="P_typ_ATPase_HD_dom"/>
</dbReference>
<dbReference type="Proteomes" id="UP000215158">
    <property type="component" value="Plasmid pBN1"/>
</dbReference>
<dbReference type="PANTHER" id="PTHR43294:SF21">
    <property type="entry name" value="CATION TRANSPORTING ATPASE"/>
    <property type="match status" value="1"/>
</dbReference>
<dbReference type="GO" id="GO:0005524">
    <property type="term" value="F:ATP binding"/>
    <property type="evidence" value="ECO:0007669"/>
    <property type="project" value="UniProtKB-KW"/>
</dbReference>
<feature type="transmembrane region" description="Helical" evidence="10">
    <location>
        <begin position="855"/>
        <end position="874"/>
    </location>
</feature>
<evidence type="ECO:0000313" key="12">
    <source>
        <dbReference type="EMBL" id="ASW03120.1"/>
    </source>
</evidence>
<dbReference type="GO" id="GO:0016887">
    <property type="term" value="F:ATP hydrolysis activity"/>
    <property type="evidence" value="ECO:0007669"/>
    <property type="project" value="InterPro"/>
</dbReference>
<dbReference type="SFLD" id="SFLDF00027">
    <property type="entry name" value="p-type_atpase"/>
    <property type="match status" value="1"/>
</dbReference>
<keyword evidence="9 10" id="KW-0472">Membrane</keyword>
<dbReference type="InterPro" id="IPR036412">
    <property type="entry name" value="HAD-like_sf"/>
</dbReference>
<geneLocation type="plasmid" evidence="12 13">
    <name>pBN1</name>
</geneLocation>
<keyword evidence="3" id="KW-1003">Cell membrane</keyword>
<dbReference type="GO" id="GO:0015662">
    <property type="term" value="F:P-type ion transporter activity"/>
    <property type="evidence" value="ECO:0007669"/>
    <property type="project" value="UniProtKB-ARBA"/>
</dbReference>
<feature type="transmembrane region" description="Helical" evidence="10">
    <location>
        <begin position="260"/>
        <end position="277"/>
    </location>
</feature>
<dbReference type="InterPro" id="IPR050510">
    <property type="entry name" value="Cation_transp_ATPase_P-type"/>
</dbReference>
<keyword evidence="7" id="KW-1278">Translocase</keyword>
<keyword evidence="8 10" id="KW-1133">Transmembrane helix</keyword>
<organism evidence="12 13">
    <name type="scientific">Paraburkholderia aromaticivorans</name>
    <dbReference type="NCBI Taxonomy" id="2026199"/>
    <lineage>
        <taxon>Bacteria</taxon>
        <taxon>Pseudomonadati</taxon>
        <taxon>Pseudomonadota</taxon>
        <taxon>Betaproteobacteria</taxon>
        <taxon>Burkholderiales</taxon>
        <taxon>Burkholderiaceae</taxon>
        <taxon>Paraburkholderia</taxon>
    </lineage>
</organism>
<dbReference type="InterPro" id="IPR004014">
    <property type="entry name" value="ATPase_P-typ_cation-transptr_N"/>
</dbReference>
<dbReference type="SUPFAM" id="SSF81660">
    <property type="entry name" value="Metal cation-transporting ATPase, ATP-binding domain N"/>
    <property type="match status" value="1"/>
</dbReference>
<dbReference type="Gene3D" id="1.20.1110.10">
    <property type="entry name" value="Calcium-transporting ATPase, transmembrane domain"/>
    <property type="match status" value="1"/>
</dbReference>
<evidence type="ECO:0000259" key="11">
    <source>
        <dbReference type="SMART" id="SM00831"/>
    </source>
</evidence>
<dbReference type="SFLD" id="SFLDG00002">
    <property type="entry name" value="C1.7:_P-type_atpase_like"/>
    <property type="match status" value="1"/>
</dbReference>
<dbReference type="PROSITE" id="PS00154">
    <property type="entry name" value="ATPASE_E1_E2"/>
    <property type="match status" value="1"/>
</dbReference>
<evidence type="ECO:0000256" key="8">
    <source>
        <dbReference type="ARBA" id="ARBA00022989"/>
    </source>
</evidence>
<dbReference type="AlphaFoldDB" id="A0A248VXL0"/>
<proteinExistence type="inferred from homology"/>
<dbReference type="Gene3D" id="3.40.1110.10">
    <property type="entry name" value="Calcium-transporting ATPase, cytoplasmic domain N"/>
    <property type="match status" value="1"/>
</dbReference>
<evidence type="ECO:0000256" key="7">
    <source>
        <dbReference type="ARBA" id="ARBA00022967"/>
    </source>
</evidence>
<dbReference type="Gene3D" id="2.70.150.10">
    <property type="entry name" value="Calcium-transporting ATPase, cytoplasmic transduction domain A"/>
    <property type="match status" value="1"/>
</dbReference>
<feature type="transmembrane region" description="Helical" evidence="10">
    <location>
        <begin position="95"/>
        <end position="111"/>
    </location>
</feature>
<evidence type="ECO:0000256" key="2">
    <source>
        <dbReference type="ARBA" id="ARBA00005675"/>
    </source>
</evidence>
<evidence type="ECO:0000256" key="3">
    <source>
        <dbReference type="ARBA" id="ARBA00022475"/>
    </source>
</evidence>
<accession>A0A248VXL0</accession>
<dbReference type="Pfam" id="PF00689">
    <property type="entry name" value="Cation_ATPase_C"/>
    <property type="match status" value="1"/>
</dbReference>
<dbReference type="Pfam" id="PF00122">
    <property type="entry name" value="E1-E2_ATPase"/>
    <property type="match status" value="1"/>
</dbReference>
<dbReference type="PRINTS" id="PR00119">
    <property type="entry name" value="CATATPASE"/>
</dbReference>
<dbReference type="InterPro" id="IPR001757">
    <property type="entry name" value="P_typ_ATPase"/>
</dbReference>
<dbReference type="KEGG" id="parb:CJU94_33345"/>
<protein>
    <submittedName>
        <fullName evidence="12">ATPase</fullName>
    </submittedName>
</protein>
<dbReference type="InterPro" id="IPR023299">
    <property type="entry name" value="ATPase_P-typ_cyto_dom_N"/>
</dbReference>
<dbReference type="InterPro" id="IPR059000">
    <property type="entry name" value="ATPase_P-type_domA"/>
</dbReference>
<feature type="domain" description="Cation-transporting P-type ATPase N-terminal" evidence="11">
    <location>
        <begin position="17"/>
        <end position="91"/>
    </location>
</feature>
<keyword evidence="4 10" id="KW-0812">Transmembrane</keyword>
<comment type="similarity">
    <text evidence="2">Belongs to the cation transport ATPase (P-type) (TC 3.A.3) family. Type IIA subfamily.</text>
</comment>
<dbReference type="InterPro" id="IPR008250">
    <property type="entry name" value="ATPase_P-typ_transduc_dom_A_sf"/>
</dbReference>
<feature type="transmembrane region" description="Helical" evidence="10">
    <location>
        <begin position="69"/>
        <end position="89"/>
    </location>
</feature>
<dbReference type="PRINTS" id="PR00120">
    <property type="entry name" value="HATPASE"/>
</dbReference>
<dbReference type="InterPro" id="IPR023298">
    <property type="entry name" value="ATPase_P-typ_TM_dom_sf"/>
</dbReference>
<comment type="subcellular location">
    <subcellularLocation>
        <location evidence="1">Cell membrane</location>
        <topology evidence="1">Multi-pass membrane protein</topology>
    </subcellularLocation>
</comment>
<dbReference type="InterPro" id="IPR023214">
    <property type="entry name" value="HAD_sf"/>
</dbReference>
<keyword evidence="13" id="KW-1185">Reference proteome</keyword>
<evidence type="ECO:0000256" key="9">
    <source>
        <dbReference type="ARBA" id="ARBA00023136"/>
    </source>
</evidence>
<dbReference type="PANTHER" id="PTHR43294">
    <property type="entry name" value="SODIUM/POTASSIUM-TRANSPORTING ATPASE SUBUNIT ALPHA"/>
    <property type="match status" value="1"/>
</dbReference>
<dbReference type="GO" id="GO:0005886">
    <property type="term" value="C:plasma membrane"/>
    <property type="evidence" value="ECO:0007669"/>
    <property type="project" value="UniProtKB-SubCell"/>
</dbReference>
<evidence type="ECO:0000313" key="13">
    <source>
        <dbReference type="Proteomes" id="UP000215158"/>
    </source>
</evidence>